<keyword evidence="2" id="KW-1185">Reference proteome</keyword>
<proteinExistence type="predicted"/>
<comment type="caution">
    <text evidence="1">The sequence shown here is derived from an EMBL/GenBank/DDBJ whole genome shotgun (WGS) entry which is preliminary data.</text>
</comment>
<name>A0ABQ3GLP6_9GAMM</name>
<dbReference type="RefSeq" id="WP_189580250.1">
    <property type="nucleotide sequence ID" value="NZ_BMZR01000001.1"/>
</dbReference>
<reference evidence="2" key="1">
    <citation type="journal article" date="2019" name="Int. J. Syst. Evol. Microbiol.">
        <title>The Global Catalogue of Microorganisms (GCM) 10K type strain sequencing project: providing services to taxonomists for standard genome sequencing and annotation.</title>
        <authorList>
            <consortium name="The Broad Institute Genomics Platform"/>
            <consortium name="The Broad Institute Genome Sequencing Center for Infectious Disease"/>
            <person name="Wu L."/>
            <person name="Ma J."/>
        </authorList>
    </citation>
    <scope>NUCLEOTIDE SEQUENCE [LARGE SCALE GENOMIC DNA]</scope>
    <source>
        <strain evidence="2">KCTC 42280</strain>
    </source>
</reference>
<evidence type="ECO:0000313" key="1">
    <source>
        <dbReference type="EMBL" id="GHD25574.1"/>
    </source>
</evidence>
<dbReference type="EMBL" id="BMZR01000001">
    <property type="protein sequence ID" value="GHD25574.1"/>
    <property type="molecule type" value="Genomic_DNA"/>
</dbReference>
<gene>
    <name evidence="1" type="ORF">GCM10016272_01550</name>
</gene>
<dbReference type="Proteomes" id="UP000610203">
    <property type="component" value="Unassembled WGS sequence"/>
</dbReference>
<evidence type="ECO:0000313" key="2">
    <source>
        <dbReference type="Proteomes" id="UP000610203"/>
    </source>
</evidence>
<accession>A0ABQ3GLP6</accession>
<protein>
    <submittedName>
        <fullName evidence="1">Uncharacterized protein</fullName>
    </submittedName>
</protein>
<organism evidence="1 2">
    <name type="scientific">Psychrobacter glaciei</name>
    <dbReference type="NCBI Taxonomy" id="619771"/>
    <lineage>
        <taxon>Bacteria</taxon>
        <taxon>Pseudomonadati</taxon>
        <taxon>Pseudomonadota</taxon>
        <taxon>Gammaproteobacteria</taxon>
        <taxon>Moraxellales</taxon>
        <taxon>Moraxellaceae</taxon>
        <taxon>Psychrobacter</taxon>
    </lineage>
</organism>
<sequence length="90" mass="10287">MTNLTIAKAQNEELVADGGYDNIIDVVKDVKSKRFWELDMLTDCEFDWRAAAKEELDRRAAAIIFSQLDTDDLMSIAIGEIDINELYRKS</sequence>